<keyword evidence="1" id="KW-0808">Transferase</keyword>
<dbReference type="Pfam" id="PF00069">
    <property type="entry name" value="Pkinase"/>
    <property type="match status" value="1"/>
</dbReference>
<protein>
    <submittedName>
        <fullName evidence="8">Serine/threonine-protein kinase iks1</fullName>
    </submittedName>
</protein>
<keyword evidence="9" id="KW-1185">Reference proteome</keyword>
<gene>
    <name evidence="8" type="primary">IKS1</name>
    <name evidence="8" type="ORF">LTR24_000495</name>
</gene>
<dbReference type="PANTHER" id="PTHR11042:SF138">
    <property type="entry name" value="SERINE_THREONINE-PROTEIN KINASE IKS1-RELATED"/>
    <property type="match status" value="1"/>
</dbReference>
<feature type="region of interest" description="Disordered" evidence="6">
    <location>
        <begin position="52"/>
        <end position="74"/>
    </location>
</feature>
<dbReference type="InterPro" id="IPR008271">
    <property type="entry name" value="Ser/Thr_kinase_AS"/>
</dbReference>
<organism evidence="8 9">
    <name type="scientific">Lithohypha guttulata</name>
    <dbReference type="NCBI Taxonomy" id="1690604"/>
    <lineage>
        <taxon>Eukaryota</taxon>
        <taxon>Fungi</taxon>
        <taxon>Dikarya</taxon>
        <taxon>Ascomycota</taxon>
        <taxon>Pezizomycotina</taxon>
        <taxon>Eurotiomycetes</taxon>
        <taxon>Chaetothyriomycetidae</taxon>
        <taxon>Chaetothyriales</taxon>
        <taxon>Trichomeriaceae</taxon>
        <taxon>Lithohypha</taxon>
    </lineage>
</organism>
<dbReference type="Gene3D" id="1.10.510.10">
    <property type="entry name" value="Transferase(Phosphotransferase) domain 1"/>
    <property type="match status" value="1"/>
</dbReference>
<evidence type="ECO:0000256" key="5">
    <source>
        <dbReference type="ARBA" id="ARBA00037982"/>
    </source>
</evidence>
<evidence type="ECO:0000259" key="7">
    <source>
        <dbReference type="PROSITE" id="PS50011"/>
    </source>
</evidence>
<dbReference type="EMBL" id="JAVRRG010000004">
    <property type="protein sequence ID" value="KAK5101440.1"/>
    <property type="molecule type" value="Genomic_DNA"/>
</dbReference>
<dbReference type="Proteomes" id="UP001345013">
    <property type="component" value="Unassembled WGS sequence"/>
</dbReference>
<feature type="region of interest" description="Disordered" evidence="6">
    <location>
        <begin position="98"/>
        <end position="124"/>
    </location>
</feature>
<feature type="region of interest" description="Disordered" evidence="6">
    <location>
        <begin position="487"/>
        <end position="639"/>
    </location>
</feature>
<dbReference type="GO" id="GO:0016301">
    <property type="term" value="F:kinase activity"/>
    <property type="evidence" value="ECO:0007669"/>
    <property type="project" value="UniProtKB-KW"/>
</dbReference>
<evidence type="ECO:0000256" key="1">
    <source>
        <dbReference type="ARBA" id="ARBA00022679"/>
    </source>
</evidence>
<evidence type="ECO:0000313" key="8">
    <source>
        <dbReference type="EMBL" id="KAK5101440.1"/>
    </source>
</evidence>
<dbReference type="PROSITE" id="PS00108">
    <property type="entry name" value="PROTEIN_KINASE_ST"/>
    <property type="match status" value="1"/>
</dbReference>
<feature type="domain" description="Protein kinase" evidence="7">
    <location>
        <begin position="164"/>
        <end position="485"/>
    </location>
</feature>
<dbReference type="InterPro" id="IPR011009">
    <property type="entry name" value="Kinase-like_dom_sf"/>
</dbReference>
<evidence type="ECO:0000256" key="3">
    <source>
        <dbReference type="ARBA" id="ARBA00022777"/>
    </source>
</evidence>
<feature type="compositionally biased region" description="Low complexity" evidence="6">
    <location>
        <begin position="617"/>
        <end position="639"/>
    </location>
</feature>
<proteinExistence type="inferred from homology"/>
<name>A0ABR0KPS2_9EURO</name>
<comment type="similarity">
    <text evidence="5">Belongs to the protein kinase superfamily. Ser/Thr protein kinase family. GCN2 subfamily.</text>
</comment>
<comment type="caution">
    <text evidence="8">The sequence shown here is derived from an EMBL/GenBank/DDBJ whole genome shotgun (WGS) entry which is preliminary data.</text>
</comment>
<evidence type="ECO:0000256" key="2">
    <source>
        <dbReference type="ARBA" id="ARBA00022741"/>
    </source>
</evidence>
<feature type="compositionally biased region" description="Low complexity" evidence="6">
    <location>
        <begin position="98"/>
        <end position="107"/>
    </location>
</feature>
<evidence type="ECO:0000256" key="6">
    <source>
        <dbReference type="SAM" id="MobiDB-lite"/>
    </source>
</evidence>
<dbReference type="InterPro" id="IPR000719">
    <property type="entry name" value="Prot_kinase_dom"/>
</dbReference>
<evidence type="ECO:0000313" key="9">
    <source>
        <dbReference type="Proteomes" id="UP001345013"/>
    </source>
</evidence>
<keyword evidence="3 8" id="KW-0418">Kinase</keyword>
<accession>A0ABR0KPS2</accession>
<dbReference type="InterPro" id="IPR050339">
    <property type="entry name" value="CC_SR_Kinase"/>
</dbReference>
<keyword evidence="2" id="KW-0547">Nucleotide-binding</keyword>
<feature type="compositionally biased region" description="Basic and acidic residues" evidence="6">
    <location>
        <begin position="52"/>
        <end position="67"/>
    </location>
</feature>
<keyword evidence="4" id="KW-0067">ATP-binding</keyword>
<dbReference type="Gene3D" id="3.30.200.20">
    <property type="entry name" value="Phosphorylase Kinase, domain 1"/>
    <property type="match status" value="1"/>
</dbReference>
<feature type="compositionally biased region" description="Polar residues" evidence="6">
    <location>
        <begin position="547"/>
        <end position="561"/>
    </location>
</feature>
<reference evidence="8 9" key="1">
    <citation type="submission" date="2023-08" db="EMBL/GenBank/DDBJ databases">
        <title>Black Yeasts Isolated from many extreme environments.</title>
        <authorList>
            <person name="Coleine C."/>
            <person name="Stajich J.E."/>
            <person name="Selbmann L."/>
        </authorList>
    </citation>
    <scope>NUCLEOTIDE SEQUENCE [LARGE SCALE GENOMIC DNA]</scope>
    <source>
        <strain evidence="8 9">CCFEE 5885</strain>
    </source>
</reference>
<dbReference type="PANTHER" id="PTHR11042">
    <property type="entry name" value="EUKARYOTIC TRANSLATION INITIATION FACTOR 2-ALPHA KINASE EIF2-ALPHA KINASE -RELATED"/>
    <property type="match status" value="1"/>
</dbReference>
<sequence length="734" mass="82412">MADSDDVYDDYLSIIPYDTNREVVLRHADSVVVFDPQSRQLILRNRNRGIEKPATETDCPHCGRPYDHNSSSAVEDDYADEQQPSFINNEYFRMLASSLPSSTRSSTPPSPRRQLAHPVRSPLSSAPIVPPPEAEFIGSSPAPPDHAHGISETAFAPNYFERFFIVEKELGRGGRGVVLLVRHVLDNVALGHFACKRVPVGDDHAWLEKVLVEVQALQSLSHQNLVSYRHVWLQDYTTNNFSPSVPCAFILQQYCNGGDLHSYVCGPAQVQTTTQDLKERIRRRSKGEAEMPRKLNEPRKLNFDQIYSFFLDITEGLRFLHLNGFIHRDLKPSNCLLHHVGGETRVLVSDFGEVQYENAIRKSTGATGTISYCAPEVLKPVSPGGPLGNFTFKSDIFSLGMILHFLCFADLPYHNANVLQEESEDLDSLRDEITSWLGFDERRRERPDLPSKLYAVLKQLLSIHTESRPTADEVRNIVRMGNIDFTPDLKRRNSQTGPDDLTPGKRITKIDSPATGNSSKPLNRPREIDAMSPSRQPQIRRRGPLSPSLSGPANASTSPRMSSEEIEDTTTHTALMMRRSSSQGLGVTQPPRLDSRPYAHVSNSTLPESPRKPTSPSPERQAQQQHQHQQLLLPPPQSLSRSPNLRYLIHRRISTPSVAILIFATKLMSVLQPCLSHGINSTIFYITFILAAVELATFPHPLWRVCVLGVVHSGILWYANERGMWCKEGWVLGR</sequence>
<dbReference type="PROSITE" id="PS50011">
    <property type="entry name" value="PROTEIN_KINASE_DOM"/>
    <property type="match status" value="1"/>
</dbReference>
<evidence type="ECO:0000256" key="4">
    <source>
        <dbReference type="ARBA" id="ARBA00022840"/>
    </source>
</evidence>
<dbReference type="SMART" id="SM00220">
    <property type="entry name" value="S_TKc"/>
    <property type="match status" value="1"/>
</dbReference>
<dbReference type="SUPFAM" id="SSF56112">
    <property type="entry name" value="Protein kinase-like (PK-like)"/>
    <property type="match status" value="1"/>
</dbReference>